<reference evidence="2 4" key="1">
    <citation type="submission" date="2022-10" db="EMBL/GenBank/DDBJ databases">
        <title>Comparative genomics and taxonomic characterization of three novel marine species of genus Reichenbachiella exhibiting antioxidant and polysaccharide degradation activities.</title>
        <authorList>
            <person name="Muhammad N."/>
            <person name="Lee Y.-J."/>
            <person name="Ko J."/>
            <person name="Kim S.-G."/>
        </authorList>
    </citation>
    <scope>NUCLEOTIDE SEQUENCE [LARGE SCALE GENOMIC DNA]</scope>
    <source>
        <strain evidence="2 4">ABR2-5</strain>
    </source>
</reference>
<organism evidence="2 4">
    <name type="scientific">Reichenbachiella ulvae</name>
    <dbReference type="NCBI Taxonomy" id="2980104"/>
    <lineage>
        <taxon>Bacteria</taxon>
        <taxon>Pseudomonadati</taxon>
        <taxon>Bacteroidota</taxon>
        <taxon>Cytophagia</taxon>
        <taxon>Cytophagales</taxon>
        <taxon>Reichenbachiellaceae</taxon>
        <taxon>Reichenbachiella</taxon>
    </lineage>
</organism>
<protein>
    <submittedName>
        <fullName evidence="2">Helix-turn-helix domain-containing protein</fullName>
    </submittedName>
</protein>
<dbReference type="RefSeq" id="WP_264136072.1">
    <property type="nucleotide sequence ID" value="NZ_JAOYOD010000001.1"/>
</dbReference>
<keyword evidence="4" id="KW-1185">Reference proteome</keyword>
<comment type="caution">
    <text evidence="2">The sequence shown here is derived from an EMBL/GenBank/DDBJ whole genome shotgun (WGS) entry which is preliminary data.</text>
</comment>
<dbReference type="Proteomes" id="UP001300692">
    <property type="component" value="Unassembled WGS sequence"/>
</dbReference>
<dbReference type="PANTHER" id="PTHR34585">
    <property type="match status" value="1"/>
</dbReference>
<gene>
    <name evidence="2" type="ORF">N7U62_01325</name>
    <name evidence="3" type="ORF">N7U62_21770</name>
</gene>
<dbReference type="EMBL" id="JAOYOD010000001">
    <property type="protein sequence ID" value="MCV9385280.1"/>
    <property type="molecule type" value="Genomic_DNA"/>
</dbReference>
<dbReference type="Pfam" id="PF12728">
    <property type="entry name" value="HTH_17"/>
    <property type="match status" value="1"/>
</dbReference>
<evidence type="ECO:0000313" key="3">
    <source>
        <dbReference type="EMBL" id="MCV9389309.1"/>
    </source>
</evidence>
<evidence type="ECO:0000313" key="4">
    <source>
        <dbReference type="Proteomes" id="UP001300692"/>
    </source>
</evidence>
<dbReference type="PANTHER" id="PTHR34585:SF22">
    <property type="entry name" value="HELIX-TURN-HELIX DOMAIN-CONTAINING PROTEIN"/>
    <property type="match status" value="1"/>
</dbReference>
<accession>A0ABT3CNG3</accession>
<feature type="domain" description="Helix-turn-helix" evidence="1">
    <location>
        <begin position="33"/>
        <end position="84"/>
    </location>
</feature>
<evidence type="ECO:0000259" key="1">
    <source>
        <dbReference type="Pfam" id="PF12728"/>
    </source>
</evidence>
<dbReference type="EMBL" id="JAOYOD010000001">
    <property type="protein sequence ID" value="MCV9389309.1"/>
    <property type="molecule type" value="Genomic_DNA"/>
</dbReference>
<evidence type="ECO:0000313" key="2">
    <source>
        <dbReference type="EMBL" id="MCV9385280.1"/>
    </source>
</evidence>
<proteinExistence type="predicted"/>
<name>A0ABT3CNG3_9BACT</name>
<sequence length="89" mass="10522">MEVICLQSRALDLLITKVLDEAKERLDNLNKRWLNHEETMSLLNIKSKSTLQKLRDAGSIRFSQPERKIILYDRESIEQYLEANARETF</sequence>
<dbReference type="InterPro" id="IPR041657">
    <property type="entry name" value="HTH_17"/>
</dbReference>